<dbReference type="PATRIC" id="fig|1308866.3.peg.2662"/>
<dbReference type="STRING" id="1308866.J416_13174"/>
<accession>N4WNC6</accession>
<evidence type="ECO:0000313" key="1">
    <source>
        <dbReference type="EMBL" id="ENH95990.1"/>
    </source>
</evidence>
<dbReference type="RefSeq" id="WP_003473062.1">
    <property type="nucleotide sequence ID" value="NZ_APML01000066.1"/>
</dbReference>
<dbReference type="EMBL" id="APML01000066">
    <property type="protein sequence ID" value="ENH95990.1"/>
    <property type="molecule type" value="Genomic_DNA"/>
</dbReference>
<proteinExistence type="predicted"/>
<keyword evidence="2" id="KW-1185">Reference proteome</keyword>
<evidence type="ECO:0000313" key="2">
    <source>
        <dbReference type="Proteomes" id="UP000012283"/>
    </source>
</evidence>
<name>N4WNC6_9BACI</name>
<dbReference type="AlphaFoldDB" id="N4WNC6"/>
<sequence length="120" mass="13477">MTYDNFDDWDVTTNELDQSTLKNGIGDTIASKNNHTIQNEHGTYHLQDGPLDQTKITSEDYSTIGYIKEDALGQTSVYDETYGKLGDIDEHGNIDRIASYPDPLSIADQARFQSLKLSEE</sequence>
<reference evidence="1 2" key="1">
    <citation type="submission" date="2013-03" db="EMBL/GenBank/DDBJ databases">
        <title>Draft genome sequence of Gracibacillus halophilus YIM-C55.5, a moderately halophilic and thermophilic organism from the Xiaochaidamu salt lake.</title>
        <authorList>
            <person name="Sugumar T."/>
            <person name="Polireddy D.R."/>
            <person name="Antony A."/>
            <person name="Madhava Y.R."/>
            <person name="Sivakumar N."/>
        </authorList>
    </citation>
    <scope>NUCLEOTIDE SEQUENCE [LARGE SCALE GENOMIC DNA]</scope>
    <source>
        <strain evidence="1 2">YIM-C55.5</strain>
    </source>
</reference>
<organism evidence="1 2">
    <name type="scientific">Gracilibacillus halophilus YIM-C55.5</name>
    <dbReference type="NCBI Taxonomy" id="1308866"/>
    <lineage>
        <taxon>Bacteria</taxon>
        <taxon>Bacillati</taxon>
        <taxon>Bacillota</taxon>
        <taxon>Bacilli</taxon>
        <taxon>Bacillales</taxon>
        <taxon>Bacillaceae</taxon>
        <taxon>Gracilibacillus</taxon>
    </lineage>
</organism>
<gene>
    <name evidence="1" type="ORF">J416_13174</name>
</gene>
<comment type="caution">
    <text evidence="1">The sequence shown here is derived from an EMBL/GenBank/DDBJ whole genome shotgun (WGS) entry which is preliminary data.</text>
</comment>
<dbReference type="Proteomes" id="UP000012283">
    <property type="component" value="Unassembled WGS sequence"/>
</dbReference>
<protein>
    <submittedName>
        <fullName evidence="1">Uncharacterized protein</fullName>
    </submittedName>
</protein>